<evidence type="ECO:0000256" key="9">
    <source>
        <dbReference type="ARBA" id="ARBA00023201"/>
    </source>
</evidence>
<evidence type="ECO:0000256" key="6">
    <source>
        <dbReference type="ARBA" id="ARBA00023053"/>
    </source>
</evidence>
<evidence type="ECO:0000256" key="1">
    <source>
        <dbReference type="ARBA" id="ARBA00004141"/>
    </source>
</evidence>
<evidence type="ECO:0000256" key="4">
    <source>
        <dbReference type="ARBA" id="ARBA00022692"/>
    </source>
</evidence>
<evidence type="ECO:0000256" key="2">
    <source>
        <dbReference type="ARBA" id="ARBA00022448"/>
    </source>
</evidence>
<keyword evidence="9 11" id="KW-0739">Sodium transport</keyword>
<keyword evidence="5 12" id="KW-1133">Transmembrane helix</keyword>
<keyword evidence="3 11" id="KW-0894">Sodium channel</keyword>
<evidence type="ECO:0000313" key="13">
    <source>
        <dbReference type="EMBL" id="CAG5104038.1"/>
    </source>
</evidence>
<keyword evidence="4 11" id="KW-0812">Transmembrane</keyword>
<keyword evidence="8 12" id="KW-0472">Membrane</keyword>
<evidence type="ECO:0000256" key="8">
    <source>
        <dbReference type="ARBA" id="ARBA00023136"/>
    </source>
</evidence>
<proteinExistence type="inferred from homology"/>
<dbReference type="EMBL" id="OU015566">
    <property type="protein sequence ID" value="CAG5104038.1"/>
    <property type="molecule type" value="Genomic_DNA"/>
</dbReference>
<comment type="subcellular location">
    <subcellularLocation>
        <location evidence="1">Membrane</location>
        <topology evidence="1">Multi-pass membrane protein</topology>
    </subcellularLocation>
</comment>
<comment type="similarity">
    <text evidence="11">Belongs to the amiloride-sensitive sodium channel (TC 1.A.6) family.</text>
</comment>
<sequence length="191" mass="22697">MIFKSRNKLFLVVIFSFYVGGFYYSATVIIDNIKKYHDYPSIFTQREDDAVSTFPKIALCSYQMHSMWKLQKYYPQINTTILRAFYGSADPTLNWDKNSWDEFNKIDLDEFFRRTMPDVKIFHCLFDSLNCTHIWKQRKTKLGICLEFDLYHEVEGEHFLHLSRIDLNSSEHNLGFVIGKKIDEEIANFQG</sequence>
<organism evidence="13 14">
    <name type="scientific">Oikopleura dioica</name>
    <name type="common">Tunicate</name>
    <dbReference type="NCBI Taxonomy" id="34765"/>
    <lineage>
        <taxon>Eukaryota</taxon>
        <taxon>Metazoa</taxon>
        <taxon>Chordata</taxon>
        <taxon>Tunicata</taxon>
        <taxon>Appendicularia</taxon>
        <taxon>Copelata</taxon>
        <taxon>Oikopleuridae</taxon>
        <taxon>Oikopleura</taxon>
    </lineage>
</organism>
<evidence type="ECO:0000256" key="11">
    <source>
        <dbReference type="RuleBase" id="RU000679"/>
    </source>
</evidence>
<keyword evidence="10 11" id="KW-0407">Ion channel</keyword>
<evidence type="ECO:0000256" key="7">
    <source>
        <dbReference type="ARBA" id="ARBA00023065"/>
    </source>
</evidence>
<dbReference type="Proteomes" id="UP001158576">
    <property type="component" value="Chromosome 1"/>
</dbReference>
<feature type="transmembrane region" description="Helical" evidence="12">
    <location>
        <begin position="9"/>
        <end position="26"/>
    </location>
</feature>
<evidence type="ECO:0000256" key="3">
    <source>
        <dbReference type="ARBA" id="ARBA00022461"/>
    </source>
</evidence>
<name>A0ABN7ST57_OIKDI</name>
<accession>A0ABN7ST57</accession>
<dbReference type="InterPro" id="IPR001873">
    <property type="entry name" value="ENaC"/>
</dbReference>
<keyword evidence="6" id="KW-0915">Sodium</keyword>
<evidence type="ECO:0000313" key="14">
    <source>
        <dbReference type="Proteomes" id="UP001158576"/>
    </source>
</evidence>
<dbReference type="Pfam" id="PF00858">
    <property type="entry name" value="ASC"/>
    <property type="match status" value="1"/>
</dbReference>
<evidence type="ECO:0000256" key="10">
    <source>
        <dbReference type="ARBA" id="ARBA00023303"/>
    </source>
</evidence>
<gene>
    <name evidence="13" type="ORF">OKIOD_LOCUS9827</name>
</gene>
<keyword evidence="7 11" id="KW-0406">Ion transport</keyword>
<reference evidence="13 14" key="1">
    <citation type="submission" date="2021-04" db="EMBL/GenBank/DDBJ databases">
        <authorList>
            <person name="Bliznina A."/>
        </authorList>
    </citation>
    <scope>NUCLEOTIDE SEQUENCE [LARGE SCALE GENOMIC DNA]</scope>
</reference>
<protein>
    <submittedName>
        <fullName evidence="13">Oidioi.mRNA.OKI2018_I69.chr1.g1062.t1.cds</fullName>
    </submittedName>
</protein>
<evidence type="ECO:0000256" key="12">
    <source>
        <dbReference type="SAM" id="Phobius"/>
    </source>
</evidence>
<keyword evidence="14" id="KW-1185">Reference proteome</keyword>
<keyword evidence="2 11" id="KW-0813">Transport</keyword>
<evidence type="ECO:0000256" key="5">
    <source>
        <dbReference type="ARBA" id="ARBA00022989"/>
    </source>
</evidence>